<organism evidence="1 2">
    <name type="scientific">Vaccinium darrowii</name>
    <dbReference type="NCBI Taxonomy" id="229202"/>
    <lineage>
        <taxon>Eukaryota</taxon>
        <taxon>Viridiplantae</taxon>
        <taxon>Streptophyta</taxon>
        <taxon>Embryophyta</taxon>
        <taxon>Tracheophyta</taxon>
        <taxon>Spermatophyta</taxon>
        <taxon>Magnoliopsida</taxon>
        <taxon>eudicotyledons</taxon>
        <taxon>Gunneridae</taxon>
        <taxon>Pentapetalae</taxon>
        <taxon>asterids</taxon>
        <taxon>Ericales</taxon>
        <taxon>Ericaceae</taxon>
        <taxon>Vaccinioideae</taxon>
        <taxon>Vaccinieae</taxon>
        <taxon>Vaccinium</taxon>
    </lineage>
</organism>
<reference evidence="1 2" key="1">
    <citation type="journal article" date="2021" name="Hortic Res">
        <title>High-quality reference genome and annotation aids understanding of berry development for evergreen blueberry (Vaccinium darrowii).</title>
        <authorList>
            <person name="Yu J."/>
            <person name="Hulse-Kemp A.M."/>
            <person name="Babiker E."/>
            <person name="Staton M."/>
        </authorList>
    </citation>
    <scope>NUCLEOTIDE SEQUENCE [LARGE SCALE GENOMIC DNA]</scope>
    <source>
        <strain evidence="2">cv. NJ 8807/NJ 8810</strain>
        <tissue evidence="1">Young leaf</tissue>
    </source>
</reference>
<keyword evidence="2" id="KW-1185">Reference proteome</keyword>
<accession>A0ACB7Y946</accession>
<dbReference type="Proteomes" id="UP000828048">
    <property type="component" value="Chromosome 7"/>
</dbReference>
<evidence type="ECO:0000313" key="1">
    <source>
        <dbReference type="EMBL" id="KAH7850010.1"/>
    </source>
</evidence>
<evidence type="ECO:0000313" key="2">
    <source>
        <dbReference type="Proteomes" id="UP000828048"/>
    </source>
</evidence>
<dbReference type="EMBL" id="CM037157">
    <property type="protein sequence ID" value="KAH7850010.1"/>
    <property type="molecule type" value="Genomic_DNA"/>
</dbReference>
<comment type="caution">
    <text evidence="1">The sequence shown here is derived from an EMBL/GenBank/DDBJ whole genome shotgun (WGS) entry which is preliminary data.</text>
</comment>
<gene>
    <name evidence="1" type="ORF">Vadar_026512</name>
</gene>
<protein>
    <submittedName>
        <fullName evidence="1">Uncharacterized protein</fullName>
    </submittedName>
</protein>
<sequence length="214" mass="24563">MVRGKTQLKRIEKTTSRQITFCKRRTGILKKAFELSVLCDAEVALIVFSPAGKLYEFASTSVRETMERYREYQKDVEVDRTLEEKILQQLKEDAAEIAKKIEAIEVAKRKLMGEGLGLCTIEELQQIEQQLERSLSKVRARKMHVFKEQVDQLKEKEKTLEAENAMLYEKLGIRGRQEPSEEKAMVASIEYSDVDTGLFIGPPQGRIKSGQPHK</sequence>
<proteinExistence type="predicted"/>
<name>A0ACB7Y946_9ERIC</name>